<dbReference type="CDD" id="cd03814">
    <property type="entry name" value="GT4-like"/>
    <property type="match status" value="1"/>
</dbReference>
<dbReference type="Gene3D" id="3.40.50.2000">
    <property type="entry name" value="Glycogen Phosphorylase B"/>
    <property type="match status" value="2"/>
</dbReference>
<evidence type="ECO:0000259" key="2">
    <source>
        <dbReference type="Pfam" id="PF13439"/>
    </source>
</evidence>
<dbReference type="SUPFAM" id="SSF53756">
    <property type="entry name" value="UDP-Glycosyltransferase/glycogen phosphorylase"/>
    <property type="match status" value="1"/>
</dbReference>
<sequence>MQNIRKKVVLFADVLEEDFDGVSVTLNKIIANFPKDRFDLLIVTPHPPKDVSSIDFKILICPYVGLPFQEGYRLGLPNRMKGLRAELDQFKPDVLHFTSPSLLGRYAIKYARRNSLPVMTIYHTHYPTYFKYYLGKVGDFLFGGLFNQGMAWYYKNADLTLVPTEPVRKDLEKLGIKRDTMAIWGRAIHANRFNPHFRKEDFFKGRIPEGNKTVLFVSRLIKEKNVSVLADMYELFERKNKKITMVITGDGPEKEWLEEKMPSALFTGKLRGEELSRTYASADLFFFPSDSETFGNVVLEAMASGTPVVAADAGGPSDIVINGETGYLSAPGSLRGFYKRILTILGDDYLRTRMGKKAFEYANTKTIDNLHAELWQHYERVIKGYQLRQQRKDEPIAEAAFSYKEL</sequence>
<dbReference type="Pfam" id="PF13439">
    <property type="entry name" value="Glyco_transf_4"/>
    <property type="match status" value="1"/>
</dbReference>
<feature type="domain" description="Glycosyltransferase subfamily 4-like N-terminal" evidence="2">
    <location>
        <begin position="20"/>
        <end position="191"/>
    </location>
</feature>
<dbReference type="Proteomes" id="UP001065174">
    <property type="component" value="Chromosome"/>
</dbReference>
<organism evidence="3 4">
    <name type="scientific">Reichenbachiella agarivorans</name>
    <dbReference type="NCBI Taxonomy" id="2979464"/>
    <lineage>
        <taxon>Bacteria</taxon>
        <taxon>Pseudomonadati</taxon>
        <taxon>Bacteroidota</taxon>
        <taxon>Cytophagia</taxon>
        <taxon>Cytophagales</taxon>
        <taxon>Reichenbachiellaceae</taxon>
        <taxon>Reichenbachiella</taxon>
    </lineage>
</organism>
<dbReference type="PANTHER" id="PTHR45947">
    <property type="entry name" value="SULFOQUINOVOSYL TRANSFERASE SQD2"/>
    <property type="match status" value="1"/>
</dbReference>
<dbReference type="PANTHER" id="PTHR45947:SF3">
    <property type="entry name" value="SULFOQUINOVOSYL TRANSFERASE SQD2"/>
    <property type="match status" value="1"/>
</dbReference>
<dbReference type="Pfam" id="PF00534">
    <property type="entry name" value="Glycos_transf_1"/>
    <property type="match status" value="1"/>
</dbReference>
<keyword evidence="4" id="KW-1185">Reference proteome</keyword>
<evidence type="ECO:0000313" key="3">
    <source>
        <dbReference type="EMBL" id="UXP30919.1"/>
    </source>
</evidence>
<name>A0ABY6CKJ8_9BACT</name>
<accession>A0ABY6CKJ8</accession>
<protein>
    <submittedName>
        <fullName evidence="3">Glycosyltransferase family 1 protein</fullName>
    </submittedName>
</protein>
<dbReference type="RefSeq" id="WP_262308365.1">
    <property type="nucleotide sequence ID" value="NZ_CP106679.1"/>
</dbReference>
<dbReference type="InterPro" id="IPR028098">
    <property type="entry name" value="Glyco_trans_4-like_N"/>
</dbReference>
<evidence type="ECO:0000313" key="4">
    <source>
        <dbReference type="Proteomes" id="UP001065174"/>
    </source>
</evidence>
<dbReference type="EMBL" id="CP106679">
    <property type="protein sequence ID" value="UXP30919.1"/>
    <property type="molecule type" value="Genomic_DNA"/>
</dbReference>
<gene>
    <name evidence="3" type="ORF">N6H18_11210</name>
</gene>
<proteinExistence type="predicted"/>
<dbReference type="InterPro" id="IPR050194">
    <property type="entry name" value="Glycosyltransferase_grp1"/>
</dbReference>
<feature type="domain" description="Glycosyl transferase family 1" evidence="1">
    <location>
        <begin position="198"/>
        <end position="359"/>
    </location>
</feature>
<evidence type="ECO:0000259" key="1">
    <source>
        <dbReference type="Pfam" id="PF00534"/>
    </source>
</evidence>
<dbReference type="InterPro" id="IPR001296">
    <property type="entry name" value="Glyco_trans_1"/>
</dbReference>
<reference evidence="3" key="1">
    <citation type="submission" date="2022-09" db="EMBL/GenBank/DDBJ databases">
        <title>Comparative genomics and taxonomic characterization of three novel marine species of genus Reichenbachiella exhibiting antioxidant and polysaccharide degradation activities.</title>
        <authorList>
            <person name="Muhammad N."/>
            <person name="Lee Y.-J."/>
            <person name="Ko J."/>
            <person name="Kim S.-G."/>
        </authorList>
    </citation>
    <scope>NUCLEOTIDE SEQUENCE</scope>
    <source>
        <strain evidence="3">BKB1-1</strain>
    </source>
</reference>